<dbReference type="EMBL" id="FNGY01000006">
    <property type="protein sequence ID" value="SDN16845.1"/>
    <property type="molecule type" value="Genomic_DNA"/>
</dbReference>
<evidence type="ECO:0000259" key="5">
    <source>
        <dbReference type="PROSITE" id="PS01124"/>
    </source>
</evidence>
<dbReference type="InterPro" id="IPR009057">
    <property type="entry name" value="Homeodomain-like_sf"/>
</dbReference>
<dbReference type="Gene3D" id="2.60.120.280">
    <property type="entry name" value="Regulatory protein AraC"/>
    <property type="match status" value="1"/>
</dbReference>
<keyword evidence="7" id="KW-1185">Reference proteome</keyword>
<dbReference type="AlphaFoldDB" id="A0A1G9Z6Y1"/>
<dbReference type="GO" id="GO:0043565">
    <property type="term" value="F:sequence-specific DNA binding"/>
    <property type="evidence" value="ECO:0007669"/>
    <property type="project" value="InterPro"/>
</dbReference>
<protein>
    <submittedName>
        <fullName evidence="6">AraC-type DNA-binding protein</fullName>
    </submittedName>
</protein>
<evidence type="ECO:0000256" key="4">
    <source>
        <dbReference type="SAM" id="Phobius"/>
    </source>
</evidence>
<keyword evidence="1" id="KW-0805">Transcription regulation</keyword>
<sequence length="302" mass="34554">MTKTGIPKNYWHGEGRKIIVIPPQIIRQHKTTGVFLNGLYLTDLGYYPEALNHHTYRRKGSPENILIYCLKGEGWVILDGEKHILSQNAFMILPQHTEHEYGASEHDPWSIYWVKFGGDGLSGLNTLSFTKQSFLPKSFAYGPEAIALFDEMFQTLEQGYSTQYLVYVNLLFVNFLTLFFFQHGSLIRKETTNPHDLIVQKAVENMKQHLNRSVSIAELAAASGCSVSHLSNIFRHSTGHSPIDYFNQLKIQKACQELYSGNKLIKEIAAELGYSDQYYFSRLFSNIMGISPSQYKNRNVLR</sequence>
<feature type="domain" description="HTH araC/xylS-type" evidence="5">
    <location>
        <begin position="200"/>
        <end position="298"/>
    </location>
</feature>
<keyword evidence="3" id="KW-0804">Transcription</keyword>
<dbReference type="CDD" id="cd06986">
    <property type="entry name" value="cupin_MmsR-like_N"/>
    <property type="match status" value="1"/>
</dbReference>
<dbReference type="SMART" id="SM00342">
    <property type="entry name" value="HTH_ARAC"/>
    <property type="match status" value="1"/>
</dbReference>
<dbReference type="Proteomes" id="UP000183200">
    <property type="component" value="Unassembled WGS sequence"/>
</dbReference>
<organism evidence="6 7">
    <name type="scientific">Pedobacter steynii</name>
    <dbReference type="NCBI Taxonomy" id="430522"/>
    <lineage>
        <taxon>Bacteria</taxon>
        <taxon>Pseudomonadati</taxon>
        <taxon>Bacteroidota</taxon>
        <taxon>Sphingobacteriia</taxon>
        <taxon>Sphingobacteriales</taxon>
        <taxon>Sphingobacteriaceae</taxon>
        <taxon>Pedobacter</taxon>
    </lineage>
</organism>
<evidence type="ECO:0000256" key="1">
    <source>
        <dbReference type="ARBA" id="ARBA00023015"/>
    </source>
</evidence>
<reference evidence="7" key="1">
    <citation type="submission" date="2016-10" db="EMBL/GenBank/DDBJ databases">
        <authorList>
            <person name="Varghese N."/>
            <person name="Submissions S."/>
        </authorList>
    </citation>
    <scope>NUCLEOTIDE SEQUENCE [LARGE SCALE GENOMIC DNA]</scope>
    <source>
        <strain evidence="7">DSM 19110</strain>
    </source>
</reference>
<dbReference type="Pfam" id="PF02311">
    <property type="entry name" value="AraC_binding"/>
    <property type="match status" value="1"/>
</dbReference>
<dbReference type="PANTHER" id="PTHR43280">
    <property type="entry name" value="ARAC-FAMILY TRANSCRIPTIONAL REGULATOR"/>
    <property type="match status" value="1"/>
</dbReference>
<dbReference type="PROSITE" id="PS01124">
    <property type="entry name" value="HTH_ARAC_FAMILY_2"/>
    <property type="match status" value="1"/>
</dbReference>
<dbReference type="OrthoDB" id="9813413at2"/>
<dbReference type="Pfam" id="PF12833">
    <property type="entry name" value="HTH_18"/>
    <property type="match status" value="1"/>
</dbReference>
<keyword evidence="4" id="KW-0812">Transmembrane</keyword>
<accession>A0A1G9Z6Y1</accession>
<keyword evidence="2 6" id="KW-0238">DNA-binding</keyword>
<proteinExistence type="predicted"/>
<dbReference type="SUPFAM" id="SSF51215">
    <property type="entry name" value="Regulatory protein AraC"/>
    <property type="match status" value="1"/>
</dbReference>
<keyword evidence="4" id="KW-0472">Membrane</keyword>
<dbReference type="InterPro" id="IPR018062">
    <property type="entry name" value="HTH_AraC-typ_CS"/>
</dbReference>
<dbReference type="InterPro" id="IPR003313">
    <property type="entry name" value="AraC-bd"/>
</dbReference>
<dbReference type="GO" id="GO:0003700">
    <property type="term" value="F:DNA-binding transcription factor activity"/>
    <property type="evidence" value="ECO:0007669"/>
    <property type="project" value="InterPro"/>
</dbReference>
<evidence type="ECO:0000256" key="3">
    <source>
        <dbReference type="ARBA" id="ARBA00023163"/>
    </source>
</evidence>
<dbReference type="PANTHER" id="PTHR43280:SF30">
    <property type="entry name" value="MMSAB OPERON REGULATORY PROTEIN"/>
    <property type="match status" value="1"/>
</dbReference>
<evidence type="ECO:0000256" key="2">
    <source>
        <dbReference type="ARBA" id="ARBA00023125"/>
    </source>
</evidence>
<dbReference type="PRINTS" id="PR00032">
    <property type="entry name" value="HTHARAC"/>
</dbReference>
<name>A0A1G9Z6Y1_9SPHI</name>
<dbReference type="SUPFAM" id="SSF46689">
    <property type="entry name" value="Homeodomain-like"/>
    <property type="match status" value="2"/>
</dbReference>
<evidence type="ECO:0000313" key="7">
    <source>
        <dbReference type="Proteomes" id="UP000183200"/>
    </source>
</evidence>
<dbReference type="RefSeq" id="WP_074609719.1">
    <property type="nucleotide sequence ID" value="NZ_FNGY01000006.1"/>
</dbReference>
<dbReference type="InterPro" id="IPR018060">
    <property type="entry name" value="HTH_AraC"/>
</dbReference>
<evidence type="ECO:0000313" key="6">
    <source>
        <dbReference type="EMBL" id="SDN16845.1"/>
    </source>
</evidence>
<dbReference type="PROSITE" id="PS00041">
    <property type="entry name" value="HTH_ARAC_FAMILY_1"/>
    <property type="match status" value="1"/>
</dbReference>
<feature type="transmembrane region" description="Helical" evidence="4">
    <location>
        <begin position="164"/>
        <end position="181"/>
    </location>
</feature>
<keyword evidence="4" id="KW-1133">Transmembrane helix</keyword>
<dbReference type="InterPro" id="IPR020449">
    <property type="entry name" value="Tscrpt_reg_AraC-type_HTH"/>
</dbReference>
<dbReference type="InterPro" id="IPR037923">
    <property type="entry name" value="HTH-like"/>
</dbReference>
<gene>
    <name evidence="6" type="ORF">SAMN05421820_106365</name>
</gene>
<dbReference type="Gene3D" id="1.10.10.60">
    <property type="entry name" value="Homeodomain-like"/>
    <property type="match status" value="2"/>
</dbReference>